<sequence length="342" mass="40291">MGKVKNQHYVPRSYLKHFSNEKGQLWVYDKETDAVFPSNITNVASQRYFYDISFDEIFKVIPEDEKKKLEEELSKLGIDTKQDGYKTIEQGIEDFFSTEIEGPYKSLLENIRSRYVLNPDPLFSEALTLEERHPLSLLIAYQIVRSKEFRKSLIETQNGVMQALVDRLAKTHDKDYEYGSMTVKREHEIPSVEHAQFILGDFPIILAQSLVNHCWIVGVNQTTMPFYTSDNPVIKVAHKRHPIMSYEGYNSEGIEIALPISQKHILIMYERTYHKDYLELDNFFVPIKDVQNVIYYNALQVYQSNRQIYCHDKKFHLIRKMKREYGSLKRAPKKIKVNVRDF</sequence>
<evidence type="ECO:0000313" key="3">
    <source>
        <dbReference type="Proteomes" id="UP000002754"/>
    </source>
</evidence>
<name>A0A094WIW5_ALKAL</name>
<keyword evidence="3" id="KW-1185">Reference proteome</keyword>
<gene>
    <name evidence="2" type="ORF">AJ85_16910</name>
    <name evidence="1" type="ORF">BALCAV_0214410</name>
</gene>
<organism evidence="1 3">
    <name type="scientific">Alkalihalobacillus alcalophilus ATCC 27647 = CGMCC 1.3604</name>
    <dbReference type="NCBI Taxonomy" id="1218173"/>
    <lineage>
        <taxon>Bacteria</taxon>
        <taxon>Bacillati</taxon>
        <taxon>Bacillota</taxon>
        <taxon>Bacilli</taxon>
        <taxon>Bacillales</taxon>
        <taxon>Bacillaceae</taxon>
        <taxon>Alkalihalobacillus</taxon>
    </lineage>
</organism>
<evidence type="ECO:0000313" key="2">
    <source>
        <dbReference type="EMBL" id="THG92124.1"/>
    </source>
</evidence>
<evidence type="ECO:0000313" key="1">
    <source>
        <dbReference type="EMBL" id="KGA96746.1"/>
    </source>
</evidence>
<dbReference type="eggNOG" id="ENOG5032NCM">
    <property type="taxonomic scope" value="Bacteria"/>
</dbReference>
<dbReference type="EMBL" id="ALPT02000048">
    <property type="protein sequence ID" value="KGA96746.1"/>
    <property type="molecule type" value="Genomic_DNA"/>
</dbReference>
<dbReference type="Proteomes" id="UP000297014">
    <property type="component" value="Unassembled WGS sequence"/>
</dbReference>
<evidence type="ECO:0000313" key="4">
    <source>
        <dbReference type="Proteomes" id="UP000297014"/>
    </source>
</evidence>
<protein>
    <recommendedName>
        <fullName evidence="5">DUF4238 domain-containing protein</fullName>
    </recommendedName>
</protein>
<dbReference type="Pfam" id="PF14022">
    <property type="entry name" value="DUF4238"/>
    <property type="match status" value="1"/>
</dbReference>
<evidence type="ECO:0008006" key="5">
    <source>
        <dbReference type="Google" id="ProtNLM"/>
    </source>
</evidence>
<comment type="caution">
    <text evidence="1">The sequence shown here is derived from an EMBL/GenBank/DDBJ whole genome shotgun (WGS) entry which is preliminary data.</text>
</comment>
<dbReference type="InterPro" id="IPR025332">
    <property type="entry name" value="DUF4238"/>
</dbReference>
<dbReference type="RefSeq" id="WP_003322217.1">
    <property type="nucleotide sequence ID" value="NZ_ALPT02000048.1"/>
</dbReference>
<proteinExistence type="predicted"/>
<dbReference type="STRING" id="1218173.BALCAV_0214410"/>
<dbReference type="AlphaFoldDB" id="A0A094WIW5"/>
<dbReference type="EMBL" id="JALP01000019">
    <property type="protein sequence ID" value="THG92124.1"/>
    <property type="molecule type" value="Genomic_DNA"/>
</dbReference>
<reference evidence="2 4" key="2">
    <citation type="submission" date="2014-01" db="EMBL/GenBank/DDBJ databases">
        <title>Draft genome sequencing of Bacillus alcalophilus CGMCC 1.3604.</title>
        <authorList>
            <person name="Yang J."/>
            <person name="Diao L."/>
            <person name="Yang S."/>
        </authorList>
    </citation>
    <scope>NUCLEOTIDE SEQUENCE [LARGE SCALE GENOMIC DNA]</scope>
    <source>
        <strain evidence="2 4">CGMCC 1.3604</strain>
    </source>
</reference>
<dbReference type="Proteomes" id="UP000002754">
    <property type="component" value="Unassembled WGS sequence"/>
</dbReference>
<accession>A0A094WIW5</accession>
<reference evidence="1 3" key="1">
    <citation type="journal article" date="2014" name="Genome Announc.">
        <title>Draft Genome Sequence of Bacillus alcalophilus AV1934, a Classic Alkaliphile Isolated from Human Feces in 1934.</title>
        <authorList>
            <person name="Attie O."/>
            <person name="Jayaprakash A."/>
            <person name="Shah H."/>
            <person name="Paulsen I.T."/>
            <person name="Morino M."/>
            <person name="Takahashi Y."/>
            <person name="Narumi I."/>
            <person name="Sachidanandam R."/>
            <person name="Satoh K."/>
            <person name="Ito M."/>
            <person name="Krulwich T.A."/>
        </authorList>
    </citation>
    <scope>NUCLEOTIDE SEQUENCE [LARGE SCALE GENOMIC DNA]</scope>
    <source>
        <strain evidence="1 3">AV1934</strain>
    </source>
</reference>